<dbReference type="Gene3D" id="3.50.50.60">
    <property type="entry name" value="FAD/NAD(P)-binding domain"/>
    <property type="match status" value="2"/>
</dbReference>
<dbReference type="Proteomes" id="UP000215027">
    <property type="component" value="Chromosome I"/>
</dbReference>
<sequence>MLPTSADIVICGAGIAGISAAYHLAARHGIRDVLLIEEGAPLMLTSDKSTEAYRNWWPGPGDAMVRFMNRSIDLLEELADQSGNVFHLNRRGYVFLTADAATAERYQRSAEESERLGAGELRVHRGLPADPPFPPHISEGYAPHLGGADLVLDPALIQARLPFVTPEAIAMLHPRRCGWLSAQQLGMWLLEEAKRHGARLVNGRVTAIDTTGGRVNSVTVRAGEQEHTIQTRVFVNAAGPLVDKVGELLGVELPVFNELHGKVAINDPLGIVPRDAPLLIWSDPVTLPWADEERDELAAAEETRWLTEPFPAGVHFRPEGGPGATTLLLLWTYDVKQTPAVWPTRFEPEYAEVVVRGLGRMVPGLAAYAGNFGRPYVDGGYYCKTQENRPLIGPLPVAGAYIFGALSGYGIMASQAGADLLAGHIAGSALPGYAAAMALSRYDDPAYRALLDSWDPTTGQL</sequence>
<dbReference type="EMBL" id="LN890655">
    <property type="protein sequence ID" value="CUS04004.2"/>
    <property type="molecule type" value="Genomic_DNA"/>
</dbReference>
<dbReference type="PANTHER" id="PTHR13847">
    <property type="entry name" value="SARCOSINE DEHYDROGENASE-RELATED"/>
    <property type="match status" value="1"/>
</dbReference>
<reference evidence="3" key="1">
    <citation type="submission" date="2016-01" db="EMBL/GenBank/DDBJ databases">
        <authorList>
            <person name="Mcilroy J.S."/>
            <person name="Karst M S."/>
            <person name="Albertsen M."/>
        </authorList>
    </citation>
    <scope>NUCLEOTIDE SEQUENCE</scope>
    <source>
        <strain evidence="3">Cfx-K</strain>
    </source>
</reference>
<keyword evidence="1" id="KW-0560">Oxidoreductase</keyword>
<dbReference type="RefSeq" id="WP_095043409.1">
    <property type="nucleotide sequence ID" value="NZ_LN890655.1"/>
</dbReference>
<proteinExistence type="predicted"/>
<dbReference type="InterPro" id="IPR006076">
    <property type="entry name" value="FAD-dep_OxRdtase"/>
</dbReference>
<dbReference type="GO" id="GO:0005737">
    <property type="term" value="C:cytoplasm"/>
    <property type="evidence" value="ECO:0007669"/>
    <property type="project" value="TreeGrafter"/>
</dbReference>
<feature type="domain" description="FAD dependent oxidoreductase" evidence="2">
    <location>
        <begin position="7"/>
        <end position="422"/>
    </location>
</feature>
<dbReference type="AlphaFoldDB" id="A0A160T2R3"/>
<keyword evidence="4" id="KW-1185">Reference proteome</keyword>
<dbReference type="InterPro" id="IPR036188">
    <property type="entry name" value="FAD/NAD-bd_sf"/>
</dbReference>
<evidence type="ECO:0000313" key="4">
    <source>
        <dbReference type="Proteomes" id="UP000215027"/>
    </source>
</evidence>
<evidence type="ECO:0000313" key="3">
    <source>
        <dbReference type="EMBL" id="CUS04004.2"/>
    </source>
</evidence>
<dbReference type="Pfam" id="PF01266">
    <property type="entry name" value="DAO"/>
    <property type="match status" value="1"/>
</dbReference>
<dbReference type="SUPFAM" id="SSF51905">
    <property type="entry name" value="FAD/NAD(P)-binding domain"/>
    <property type="match status" value="1"/>
</dbReference>
<dbReference type="GO" id="GO:0016491">
    <property type="term" value="F:oxidoreductase activity"/>
    <property type="evidence" value="ECO:0007669"/>
    <property type="project" value="UniProtKB-KW"/>
</dbReference>
<protein>
    <submittedName>
        <fullName evidence="3">Oxidoreductase</fullName>
    </submittedName>
</protein>
<accession>A0A160T2R3</accession>
<name>A0A160T2R3_9CHLR</name>
<dbReference type="PANTHER" id="PTHR13847:SF287">
    <property type="entry name" value="FAD-DEPENDENT OXIDOREDUCTASE DOMAIN-CONTAINING PROTEIN 1"/>
    <property type="match status" value="1"/>
</dbReference>
<organism evidence="3 4">
    <name type="scientific">Candidatus Promineifilum breve</name>
    <dbReference type="NCBI Taxonomy" id="1806508"/>
    <lineage>
        <taxon>Bacteria</taxon>
        <taxon>Bacillati</taxon>
        <taxon>Chloroflexota</taxon>
        <taxon>Ardenticatenia</taxon>
        <taxon>Candidatus Promineifilales</taxon>
        <taxon>Candidatus Promineifilaceae</taxon>
        <taxon>Candidatus Promineifilum</taxon>
    </lineage>
</organism>
<gene>
    <name evidence="3" type="ORF">CFX0092_A2126</name>
</gene>
<dbReference type="KEGG" id="pbf:CFX0092_A2126"/>
<evidence type="ECO:0000259" key="2">
    <source>
        <dbReference type="Pfam" id="PF01266"/>
    </source>
</evidence>
<dbReference type="Gene3D" id="3.30.9.10">
    <property type="entry name" value="D-Amino Acid Oxidase, subunit A, domain 2"/>
    <property type="match status" value="2"/>
</dbReference>
<evidence type="ECO:0000256" key="1">
    <source>
        <dbReference type="ARBA" id="ARBA00023002"/>
    </source>
</evidence>
<dbReference type="OrthoDB" id="9772081at2"/>